<evidence type="ECO:0000256" key="1">
    <source>
        <dbReference type="SAM" id="MobiDB-lite"/>
    </source>
</evidence>
<dbReference type="RefSeq" id="WP_245299903.1">
    <property type="nucleotide sequence ID" value="NZ_AP027149.1"/>
</dbReference>
<keyword evidence="4" id="KW-1185">Reference proteome</keyword>
<evidence type="ECO:0000256" key="2">
    <source>
        <dbReference type="SAM" id="SignalP"/>
    </source>
</evidence>
<dbReference type="AlphaFoldDB" id="A0A1W6MVY2"/>
<dbReference type="KEGG" id="mbry:B1812_12490"/>
<dbReference type="STRING" id="655015.B1812_12490"/>
<organism evidence="3 4">
    <name type="scientific">Methylocystis bryophila</name>
    <dbReference type="NCBI Taxonomy" id="655015"/>
    <lineage>
        <taxon>Bacteria</taxon>
        <taxon>Pseudomonadati</taxon>
        <taxon>Pseudomonadota</taxon>
        <taxon>Alphaproteobacteria</taxon>
        <taxon>Hyphomicrobiales</taxon>
        <taxon>Methylocystaceae</taxon>
        <taxon>Methylocystis</taxon>
    </lineage>
</organism>
<protein>
    <submittedName>
        <fullName evidence="3">Uncharacterized protein</fullName>
    </submittedName>
</protein>
<proteinExistence type="predicted"/>
<gene>
    <name evidence="3" type="ORF">B1812_12490</name>
</gene>
<accession>A0A1W6MVY2</accession>
<feature type="signal peptide" evidence="2">
    <location>
        <begin position="1"/>
        <end position="22"/>
    </location>
</feature>
<evidence type="ECO:0000313" key="4">
    <source>
        <dbReference type="Proteomes" id="UP000193978"/>
    </source>
</evidence>
<dbReference type="EMBL" id="CP019948">
    <property type="protein sequence ID" value="ARN81761.1"/>
    <property type="molecule type" value="Genomic_DNA"/>
</dbReference>
<feature type="region of interest" description="Disordered" evidence="1">
    <location>
        <begin position="93"/>
        <end position="117"/>
    </location>
</feature>
<feature type="compositionally biased region" description="Pro residues" evidence="1">
    <location>
        <begin position="26"/>
        <end position="37"/>
    </location>
</feature>
<keyword evidence="2" id="KW-0732">Signal</keyword>
<evidence type="ECO:0000313" key="3">
    <source>
        <dbReference type="EMBL" id="ARN81761.1"/>
    </source>
</evidence>
<feature type="region of interest" description="Disordered" evidence="1">
    <location>
        <begin position="21"/>
        <end position="48"/>
    </location>
</feature>
<reference evidence="3 4" key="1">
    <citation type="submission" date="2017-02" db="EMBL/GenBank/DDBJ databases">
        <authorList>
            <person name="Peterson S.W."/>
        </authorList>
    </citation>
    <scope>NUCLEOTIDE SEQUENCE [LARGE SCALE GENOMIC DNA]</scope>
    <source>
        <strain evidence="3 4">S285</strain>
    </source>
</reference>
<name>A0A1W6MVY2_9HYPH</name>
<dbReference type="Proteomes" id="UP000193978">
    <property type="component" value="Chromosome"/>
</dbReference>
<feature type="chain" id="PRO_5013139901" evidence="2">
    <location>
        <begin position="23"/>
        <end position="145"/>
    </location>
</feature>
<sequence length="145" mass="15705">MRAVAFPISLAAASLAAPGALAQTTAPPPQTAEPPAPMDRFSMTPAQGGFLRLDKQTGAVSFCTVEAGQSICRAGADERAALEKEIAELRRQNIELQASRGGAHNQTGASPLPREEELERTLNFVERFFRRMVRILKEENSGDRI</sequence>